<accession>A0ABY7B677</accession>
<feature type="transmembrane region" description="Helical" evidence="1">
    <location>
        <begin position="83"/>
        <end position="103"/>
    </location>
</feature>
<dbReference type="Proteomes" id="UP001163203">
    <property type="component" value="Chromosome"/>
</dbReference>
<dbReference type="RefSeq" id="WP_268757286.1">
    <property type="nucleotide sequence ID" value="NZ_CP113836.1"/>
</dbReference>
<evidence type="ECO:0008006" key="4">
    <source>
        <dbReference type="Google" id="ProtNLM"/>
    </source>
</evidence>
<proteinExistence type="predicted"/>
<keyword evidence="1" id="KW-0472">Membrane</keyword>
<keyword evidence="1" id="KW-1133">Transmembrane helix</keyword>
<sequence length="105" mass="11811">MSEHDDGTSNTVITLINSWLARIESKLDNLASTKADKSEVDALRKDLNDHGERLNALHRQVDHQTLSEQEKADERRYKLPVKLNLWLIGLTIVLVVATVVLVVKG</sequence>
<dbReference type="EMBL" id="CP113836">
    <property type="protein sequence ID" value="WAL67158.1"/>
    <property type="molecule type" value="Genomic_DNA"/>
</dbReference>
<keyword evidence="3" id="KW-1185">Reference proteome</keyword>
<gene>
    <name evidence="2" type="ORF">ORV05_05040</name>
</gene>
<name>A0ABY7B677_9PSEU</name>
<organism evidence="2 3">
    <name type="scientific">Amycolatopsis cynarae</name>
    <dbReference type="NCBI Taxonomy" id="2995223"/>
    <lineage>
        <taxon>Bacteria</taxon>
        <taxon>Bacillati</taxon>
        <taxon>Actinomycetota</taxon>
        <taxon>Actinomycetes</taxon>
        <taxon>Pseudonocardiales</taxon>
        <taxon>Pseudonocardiaceae</taxon>
        <taxon>Amycolatopsis</taxon>
    </lineage>
</organism>
<evidence type="ECO:0000313" key="2">
    <source>
        <dbReference type="EMBL" id="WAL67158.1"/>
    </source>
</evidence>
<reference evidence="2" key="1">
    <citation type="submission" date="2022-11" db="EMBL/GenBank/DDBJ databases">
        <authorList>
            <person name="Mo P."/>
        </authorList>
    </citation>
    <scope>NUCLEOTIDE SEQUENCE</scope>
    <source>
        <strain evidence="2">HUAS 11-8</strain>
    </source>
</reference>
<protein>
    <recommendedName>
        <fullName evidence="4">DUF3618 domain-containing protein</fullName>
    </recommendedName>
</protein>
<keyword evidence="1" id="KW-0812">Transmembrane</keyword>
<evidence type="ECO:0000313" key="3">
    <source>
        <dbReference type="Proteomes" id="UP001163203"/>
    </source>
</evidence>
<evidence type="ECO:0000256" key="1">
    <source>
        <dbReference type="SAM" id="Phobius"/>
    </source>
</evidence>